<protein>
    <submittedName>
        <fullName evidence="2">Uncharacterized protein</fullName>
    </submittedName>
</protein>
<keyword evidence="1" id="KW-1133">Transmembrane helix</keyword>
<organism evidence="2 3">
    <name type="scientific">Staphylococcus delphini</name>
    <dbReference type="NCBI Taxonomy" id="53344"/>
    <lineage>
        <taxon>Bacteria</taxon>
        <taxon>Bacillati</taxon>
        <taxon>Bacillota</taxon>
        <taxon>Bacilli</taxon>
        <taxon>Bacillales</taxon>
        <taxon>Staphylococcaceae</taxon>
        <taxon>Staphylococcus</taxon>
        <taxon>Staphylococcus intermedius group</taxon>
    </lineage>
</organism>
<dbReference type="RefSeq" id="WP_179295275.1">
    <property type="nucleotide sequence ID" value="NZ_CP063367.1"/>
</dbReference>
<dbReference type="Proteomes" id="UP000675994">
    <property type="component" value="Chromosome"/>
</dbReference>
<name>A0AAQ0D600_9STAP</name>
<evidence type="ECO:0000313" key="2">
    <source>
        <dbReference type="EMBL" id="QUM68760.1"/>
    </source>
</evidence>
<sequence length="58" mass="6956">MNVISFIRLVTLLVFISFIVVYFTIGFGWIGHILIWTLLILTLSFRHFKIKEEKKRGW</sequence>
<feature type="transmembrane region" description="Helical" evidence="1">
    <location>
        <begin position="29"/>
        <end position="48"/>
    </location>
</feature>
<dbReference type="AlphaFoldDB" id="A0AAQ0D600"/>
<dbReference type="EMBL" id="CP063367">
    <property type="protein sequence ID" value="QUM68760.1"/>
    <property type="molecule type" value="Genomic_DNA"/>
</dbReference>
<keyword evidence="1" id="KW-0812">Transmembrane</keyword>
<gene>
    <name evidence="2" type="ORF">IPU22_09275</name>
</gene>
<proteinExistence type="predicted"/>
<keyword evidence="1" id="KW-0472">Membrane</keyword>
<reference evidence="2" key="1">
    <citation type="journal article" date="2021" name="Front. Microbiol.">
        <title>Presence and Characterization of a Novel cfr-Carrying Tn558 Transposon Derivative in Staphylococcus delphini Isolated From Retail Food.</title>
        <authorList>
            <person name="Zhang F."/>
            <person name="Wu S."/>
            <person name="Huang J."/>
            <person name="Yang R."/>
            <person name="Zhang J."/>
            <person name="Lei T."/>
            <person name="Dai J."/>
            <person name="Ding Y."/>
            <person name="Xue L."/>
            <person name="Wang J."/>
            <person name="Chen M."/>
            <person name="Wu Q."/>
        </authorList>
    </citation>
    <scope>NUCLEOTIDE SEQUENCE</scope>
    <source>
        <strain evidence="2">2794-1</strain>
    </source>
</reference>
<accession>A0AAQ0D600</accession>
<evidence type="ECO:0000256" key="1">
    <source>
        <dbReference type="SAM" id="Phobius"/>
    </source>
</evidence>
<evidence type="ECO:0000313" key="3">
    <source>
        <dbReference type="Proteomes" id="UP000675994"/>
    </source>
</evidence>
<feature type="transmembrane region" description="Helical" evidence="1">
    <location>
        <begin position="7"/>
        <end position="23"/>
    </location>
</feature>